<dbReference type="EMBL" id="KV441557">
    <property type="protein sequence ID" value="OAG01435.1"/>
    <property type="molecule type" value="Genomic_DNA"/>
</dbReference>
<reference evidence="1 2" key="1">
    <citation type="submission" date="2016-05" db="EMBL/GenBank/DDBJ databases">
        <title>Comparative analysis of secretome profiles of manganese(II)-oxidizing ascomycete fungi.</title>
        <authorList>
            <consortium name="DOE Joint Genome Institute"/>
            <person name="Zeiner C.A."/>
            <person name="Purvine S.O."/>
            <person name="Zink E.M."/>
            <person name="Wu S."/>
            <person name="Pasa-Tolic L."/>
            <person name="Chaput D.L."/>
            <person name="Haridas S."/>
            <person name="Grigoriev I.V."/>
            <person name="Santelli C.M."/>
            <person name="Hansel C.M."/>
        </authorList>
    </citation>
    <scope>NUCLEOTIDE SEQUENCE [LARGE SCALE GENOMIC DNA]</scope>
    <source>
        <strain evidence="1 2">AP3s5-JAC2a</strain>
    </source>
</reference>
<protein>
    <recommendedName>
        <fullName evidence="3">DRBM domain-containing protein</fullName>
    </recommendedName>
</protein>
<dbReference type="RefSeq" id="XP_018031800.1">
    <property type="nucleotide sequence ID" value="XM_018185551.1"/>
</dbReference>
<dbReference type="GeneID" id="28769037"/>
<dbReference type="PANTHER" id="PTHR42030:SF1">
    <property type="entry name" value="DRBM DOMAIN-CONTAINING PROTEIN"/>
    <property type="match status" value="1"/>
</dbReference>
<evidence type="ECO:0000313" key="2">
    <source>
        <dbReference type="Proteomes" id="UP000077069"/>
    </source>
</evidence>
<organism evidence="1 2">
    <name type="scientific">Paraphaeosphaeria sporulosa</name>
    <dbReference type="NCBI Taxonomy" id="1460663"/>
    <lineage>
        <taxon>Eukaryota</taxon>
        <taxon>Fungi</taxon>
        <taxon>Dikarya</taxon>
        <taxon>Ascomycota</taxon>
        <taxon>Pezizomycotina</taxon>
        <taxon>Dothideomycetes</taxon>
        <taxon>Pleosporomycetidae</taxon>
        <taxon>Pleosporales</taxon>
        <taxon>Massarineae</taxon>
        <taxon>Didymosphaeriaceae</taxon>
        <taxon>Paraphaeosphaeria</taxon>
    </lineage>
</organism>
<accession>A0A177C1X0</accession>
<sequence>MHGSMQNAGSPTTWGVSDTMHTCLAARAVCTPACLLGTHGTPWMKDTDSDGTLRRVSISKCSYKYINPRRKKAPSHRSRTLFHWFYKLQYITIKFPNLLLQVLIMPALVAPQSMPSAQGHWAQRLREHCSVRKLGDPTWQDVSDRRGGRTAWSSIVLIQGAQYSARFWYSGERLEQAREDAAEMALRNLTGYTKPNQQPPPASYYLQTA</sequence>
<dbReference type="SUPFAM" id="SSF54768">
    <property type="entry name" value="dsRNA-binding domain-like"/>
    <property type="match status" value="1"/>
</dbReference>
<evidence type="ECO:0008006" key="3">
    <source>
        <dbReference type="Google" id="ProtNLM"/>
    </source>
</evidence>
<proteinExistence type="predicted"/>
<dbReference type="OrthoDB" id="5418749at2759"/>
<dbReference type="Proteomes" id="UP000077069">
    <property type="component" value="Unassembled WGS sequence"/>
</dbReference>
<dbReference type="AlphaFoldDB" id="A0A177C1X0"/>
<evidence type="ECO:0000313" key="1">
    <source>
        <dbReference type="EMBL" id="OAG01435.1"/>
    </source>
</evidence>
<keyword evidence="2" id="KW-1185">Reference proteome</keyword>
<name>A0A177C1X0_9PLEO</name>
<dbReference type="Gene3D" id="3.30.160.20">
    <property type="match status" value="1"/>
</dbReference>
<gene>
    <name evidence="1" type="ORF">CC84DRAFT_194757</name>
</gene>
<dbReference type="PANTHER" id="PTHR42030">
    <property type="entry name" value="DRBM DOMAIN-CONTAINING PROTEIN"/>
    <property type="match status" value="1"/>
</dbReference>
<dbReference type="InParanoid" id="A0A177C1X0"/>